<feature type="region of interest" description="Disordered" evidence="1">
    <location>
        <begin position="242"/>
        <end position="269"/>
    </location>
</feature>
<dbReference type="Proteomes" id="UP000670092">
    <property type="component" value="Unassembled WGS sequence"/>
</dbReference>
<reference evidence="3 4" key="1">
    <citation type="submission" date="2021-01" db="EMBL/GenBank/DDBJ databases">
        <title>Chromosome-level genome assembly of a human fungal pathogen reveals clustering of transcriptionally co-regulated genes.</title>
        <authorList>
            <person name="Voorhies M."/>
            <person name="Cohen S."/>
            <person name="Shea T.P."/>
            <person name="Petrus S."/>
            <person name="Munoz J.F."/>
            <person name="Poplawski S."/>
            <person name="Goldman W.E."/>
            <person name="Michael T."/>
            <person name="Cuomo C.A."/>
            <person name="Sil A."/>
            <person name="Beyhan S."/>
        </authorList>
    </citation>
    <scope>NUCLEOTIDE SEQUENCE [LARGE SCALE GENOMIC DNA]</scope>
    <source>
        <strain evidence="3 4">G184AR</strain>
    </source>
</reference>
<feature type="compositionally biased region" description="Pro residues" evidence="1">
    <location>
        <begin position="253"/>
        <end position="267"/>
    </location>
</feature>
<name>A0A8H7YW66_AJECA</name>
<evidence type="ECO:0000313" key="3">
    <source>
        <dbReference type="EMBL" id="KAG5299032.1"/>
    </source>
</evidence>
<evidence type="ECO:0000256" key="1">
    <source>
        <dbReference type="SAM" id="MobiDB-lite"/>
    </source>
</evidence>
<dbReference type="PROSITE" id="PS50097">
    <property type="entry name" value="BTB"/>
    <property type="match status" value="1"/>
</dbReference>
<feature type="compositionally biased region" description="Basic residues" evidence="1">
    <location>
        <begin position="68"/>
        <end position="93"/>
    </location>
</feature>
<gene>
    <name evidence="3" type="ORF">I7I52_09198</name>
</gene>
<feature type="domain" description="BTB" evidence="2">
    <location>
        <begin position="109"/>
        <end position="183"/>
    </location>
</feature>
<feature type="region of interest" description="Disordered" evidence="1">
    <location>
        <begin position="487"/>
        <end position="551"/>
    </location>
</feature>
<protein>
    <recommendedName>
        <fullName evidence="2">BTB domain-containing protein</fullName>
    </recommendedName>
</protein>
<feature type="compositionally biased region" description="Gly residues" evidence="1">
    <location>
        <begin position="499"/>
        <end position="511"/>
    </location>
</feature>
<dbReference type="PANTHER" id="PTHR38119:SF1">
    <property type="entry name" value="BTB DOMAIN-CONTAINING PROTEIN"/>
    <property type="match status" value="1"/>
</dbReference>
<feature type="compositionally biased region" description="Low complexity" evidence="1">
    <location>
        <begin position="56"/>
        <end position="67"/>
    </location>
</feature>
<dbReference type="PANTHER" id="PTHR38119">
    <property type="entry name" value="BTB DOMAIN-CONTAINING PROTEIN-RELATED"/>
    <property type="match status" value="1"/>
</dbReference>
<feature type="compositionally biased region" description="Low complexity" evidence="1">
    <location>
        <begin position="19"/>
        <end position="38"/>
    </location>
</feature>
<sequence>MLHHSRPSINRVSSNAPEPRTITRTTASSASPTSPATIDMVSHPDVPTRVVATVPAPASVASSSRVSHSQRRHHSHSYSHHNHSRSGRSHHGGSTHQPLNQFPIFAATGDVEIVIRASTQEKRYLLHRLILARCSGFFDAGTSEEWSRSQALREAQMLEGVENAANTAAITNGIENGNSTTEHGLAIITDEDAAGAGAGEERVAHHRRASSAPTKTRWRYELDWVNREEDEMPILVQKPASQNNSIFGGSYRPPKPPPARTKPPPPQQGFFRSITSLTGIQSALHLPSTATSTAATKPAIEDGPLDPTIRDYDNLFRIFYNYPPQLNAINIASAYSECKSLLNLADMYDALPVVGPRVDHHLLRFSSRLYKQIAKYPPSYLRLGYLARSHVIFAEALIHVVGQWPAALPHLGQGSYSPLPDPVLDLIEDKVEDMEELKARVEGKLFRLSLTTSRGERVSPSNAYLDWLAVSLFRQWLVENTTPPPAGILKTLPSQSQSRGGGDGGGGGGGSSNYHNNNGSVATNNGYGNTTTITASSSNNNSNSTPTTTTTTTTMTMASAGAANNKHYNQISNPSPYSPGRTYRLIGSPSNQAYLPHDELKRFLKQSHTHSHDSLYSRENLKRFERKMDEIKRLAREIVKPLMRNFLELDLRSLSGNGGGGGLSAGTDDAGGGVLLPYLTCTRVEEGDYPWD</sequence>
<feature type="region of interest" description="Disordered" evidence="1">
    <location>
        <begin position="1"/>
        <end position="43"/>
    </location>
</feature>
<evidence type="ECO:0000313" key="4">
    <source>
        <dbReference type="Proteomes" id="UP000670092"/>
    </source>
</evidence>
<dbReference type="VEuPathDB" id="FungiDB:I7I52_09198"/>
<comment type="caution">
    <text evidence="3">The sequence shown here is derived from an EMBL/GenBank/DDBJ whole genome shotgun (WGS) entry which is preliminary data.</text>
</comment>
<organism evidence="3 4">
    <name type="scientific">Ajellomyces capsulatus</name>
    <name type="common">Darling's disease fungus</name>
    <name type="synonym">Histoplasma capsulatum</name>
    <dbReference type="NCBI Taxonomy" id="5037"/>
    <lineage>
        <taxon>Eukaryota</taxon>
        <taxon>Fungi</taxon>
        <taxon>Dikarya</taxon>
        <taxon>Ascomycota</taxon>
        <taxon>Pezizomycotina</taxon>
        <taxon>Eurotiomycetes</taxon>
        <taxon>Eurotiomycetidae</taxon>
        <taxon>Onygenales</taxon>
        <taxon>Ajellomycetaceae</taxon>
        <taxon>Histoplasma</taxon>
    </lineage>
</organism>
<feature type="compositionally biased region" description="Low complexity" evidence="1">
    <location>
        <begin position="512"/>
        <end position="551"/>
    </location>
</feature>
<dbReference type="InterPro" id="IPR000210">
    <property type="entry name" value="BTB/POZ_dom"/>
</dbReference>
<dbReference type="AlphaFoldDB" id="A0A8H7YW66"/>
<accession>A0A8H7YW66</accession>
<proteinExistence type="predicted"/>
<feature type="region of interest" description="Disordered" evidence="1">
    <location>
        <begin position="56"/>
        <end position="100"/>
    </location>
</feature>
<dbReference type="OrthoDB" id="5280838at2759"/>
<feature type="compositionally biased region" description="Polar residues" evidence="1">
    <location>
        <begin position="7"/>
        <end position="16"/>
    </location>
</feature>
<evidence type="ECO:0000259" key="2">
    <source>
        <dbReference type="PROSITE" id="PS50097"/>
    </source>
</evidence>
<dbReference type="EMBL" id="JAEVHI010000002">
    <property type="protein sequence ID" value="KAG5299032.1"/>
    <property type="molecule type" value="Genomic_DNA"/>
</dbReference>